<comment type="caution">
    <text evidence="4">The sequence shown here is derived from an EMBL/GenBank/DDBJ whole genome shotgun (WGS) entry which is preliminary data.</text>
</comment>
<accession>A0ABP7J3B3</accession>
<organism evidence="4 5">
    <name type="scientific">Nocardioides panacisoli</name>
    <dbReference type="NCBI Taxonomy" id="627624"/>
    <lineage>
        <taxon>Bacteria</taxon>
        <taxon>Bacillati</taxon>
        <taxon>Actinomycetota</taxon>
        <taxon>Actinomycetes</taxon>
        <taxon>Propionibacteriales</taxon>
        <taxon>Nocardioidaceae</taxon>
        <taxon>Nocardioides</taxon>
    </lineage>
</organism>
<dbReference type="RefSeq" id="WP_344778579.1">
    <property type="nucleotide sequence ID" value="NZ_BAABAH010000019.1"/>
</dbReference>
<protein>
    <submittedName>
        <fullName evidence="4">MCE family protein</fullName>
    </submittedName>
</protein>
<keyword evidence="5" id="KW-1185">Reference proteome</keyword>
<dbReference type="InterPro" id="IPR005693">
    <property type="entry name" value="Mce"/>
</dbReference>
<name>A0ABP7J3B3_9ACTN</name>
<keyword evidence="1" id="KW-0472">Membrane</keyword>
<evidence type="ECO:0000259" key="3">
    <source>
        <dbReference type="Pfam" id="PF11887"/>
    </source>
</evidence>
<feature type="domain" description="Mammalian cell entry C-terminal" evidence="3">
    <location>
        <begin position="120"/>
        <end position="300"/>
    </location>
</feature>
<evidence type="ECO:0000259" key="2">
    <source>
        <dbReference type="Pfam" id="PF02470"/>
    </source>
</evidence>
<evidence type="ECO:0000313" key="5">
    <source>
        <dbReference type="Proteomes" id="UP001501821"/>
    </source>
</evidence>
<evidence type="ECO:0000256" key="1">
    <source>
        <dbReference type="SAM" id="Phobius"/>
    </source>
</evidence>
<reference evidence="5" key="1">
    <citation type="journal article" date="2019" name="Int. J. Syst. Evol. Microbiol.">
        <title>The Global Catalogue of Microorganisms (GCM) 10K type strain sequencing project: providing services to taxonomists for standard genome sequencing and annotation.</title>
        <authorList>
            <consortium name="The Broad Institute Genomics Platform"/>
            <consortium name="The Broad Institute Genome Sequencing Center for Infectious Disease"/>
            <person name="Wu L."/>
            <person name="Ma J."/>
        </authorList>
    </citation>
    <scope>NUCLEOTIDE SEQUENCE [LARGE SCALE GENOMIC DNA]</scope>
    <source>
        <strain evidence="5">JCM 16953</strain>
    </source>
</reference>
<feature type="domain" description="Mce/MlaD" evidence="2">
    <location>
        <begin position="37"/>
        <end position="111"/>
    </location>
</feature>
<dbReference type="InterPro" id="IPR024516">
    <property type="entry name" value="Mce_C"/>
</dbReference>
<dbReference type="PANTHER" id="PTHR33371">
    <property type="entry name" value="INTERMEMBRANE PHOSPHOLIPID TRANSPORT SYSTEM BINDING PROTEIN MLAD-RELATED"/>
    <property type="match status" value="1"/>
</dbReference>
<dbReference type="Pfam" id="PF02470">
    <property type="entry name" value="MlaD"/>
    <property type="match status" value="1"/>
</dbReference>
<proteinExistence type="predicted"/>
<keyword evidence="1" id="KW-1133">Transmembrane helix</keyword>
<dbReference type="Pfam" id="PF11887">
    <property type="entry name" value="Mce4_CUP1"/>
    <property type="match status" value="1"/>
</dbReference>
<dbReference type="NCBIfam" id="TIGR00996">
    <property type="entry name" value="Mtu_fam_mce"/>
    <property type="match status" value="1"/>
</dbReference>
<dbReference type="EMBL" id="BAABAH010000019">
    <property type="protein sequence ID" value="GAA3833787.1"/>
    <property type="molecule type" value="Genomic_DNA"/>
</dbReference>
<sequence>MKPVNEWNSFRVGLVGIAVGLLVAGVVVVLSVVNFGTSTYTAELEHTAGLRNGEDVQVHGVVKGKVTGIELQGDHVEVTFVVDKDIALGSRTTASVKVATLLGTHYLEVDPEGSGTLADSRIPIDRTEVPYNLQDVLESGSGALDKLDPQLLAKALTSMADTFSASSGDIGPALQGVARLSEVIANRSDQAGELLRSARNVSDQLSDSSDDIVELMRQTNLVVSEVTARREAIHRLLIEVTSLSRSLTAVVRSTKGQLKPALVDLNNVIDFLNNEKDTLDHVVDVMAPSLRYVSNALGNGPWVDLYVKDPALPADDSVCGARGGCQ</sequence>
<evidence type="ECO:0000313" key="4">
    <source>
        <dbReference type="EMBL" id="GAA3833787.1"/>
    </source>
</evidence>
<dbReference type="InterPro" id="IPR052336">
    <property type="entry name" value="MlaD_Phospholipid_Transporter"/>
</dbReference>
<dbReference type="PANTHER" id="PTHR33371:SF18">
    <property type="entry name" value="MCE-FAMILY PROTEIN MCE3C"/>
    <property type="match status" value="1"/>
</dbReference>
<dbReference type="InterPro" id="IPR003399">
    <property type="entry name" value="Mce/MlaD"/>
</dbReference>
<dbReference type="Proteomes" id="UP001501821">
    <property type="component" value="Unassembled WGS sequence"/>
</dbReference>
<keyword evidence="1" id="KW-0812">Transmembrane</keyword>
<gene>
    <name evidence="4" type="ORF">GCM10022242_38600</name>
</gene>
<feature type="transmembrane region" description="Helical" evidence="1">
    <location>
        <begin position="12"/>
        <end position="33"/>
    </location>
</feature>